<name>X0VQN5_9ZZZZ</name>
<accession>X0VQN5</accession>
<comment type="caution">
    <text evidence="1">The sequence shown here is derived from an EMBL/GenBank/DDBJ whole genome shotgun (WGS) entry which is preliminary data.</text>
</comment>
<proteinExistence type="predicted"/>
<reference evidence="1" key="1">
    <citation type="journal article" date="2014" name="Front. Microbiol.">
        <title>High frequency of phylogenetically diverse reductive dehalogenase-homologous genes in deep subseafloor sedimentary metagenomes.</title>
        <authorList>
            <person name="Kawai M."/>
            <person name="Futagami T."/>
            <person name="Toyoda A."/>
            <person name="Takaki Y."/>
            <person name="Nishi S."/>
            <person name="Hori S."/>
            <person name="Arai W."/>
            <person name="Tsubouchi T."/>
            <person name="Morono Y."/>
            <person name="Uchiyama I."/>
            <person name="Ito T."/>
            <person name="Fujiyama A."/>
            <person name="Inagaki F."/>
            <person name="Takami H."/>
        </authorList>
    </citation>
    <scope>NUCLEOTIDE SEQUENCE</scope>
    <source>
        <strain evidence="1">Expedition CK06-06</strain>
    </source>
</reference>
<protein>
    <submittedName>
        <fullName evidence="1">Uncharacterized protein</fullName>
    </submittedName>
</protein>
<dbReference type="EMBL" id="BARS01022380">
    <property type="protein sequence ID" value="GAG13447.1"/>
    <property type="molecule type" value="Genomic_DNA"/>
</dbReference>
<gene>
    <name evidence="1" type="ORF">S01H1_35793</name>
</gene>
<organism evidence="1">
    <name type="scientific">marine sediment metagenome</name>
    <dbReference type="NCBI Taxonomy" id="412755"/>
    <lineage>
        <taxon>unclassified sequences</taxon>
        <taxon>metagenomes</taxon>
        <taxon>ecological metagenomes</taxon>
    </lineage>
</organism>
<dbReference type="AlphaFoldDB" id="X0VQN5"/>
<feature type="non-terminal residue" evidence="1">
    <location>
        <position position="1"/>
    </location>
</feature>
<sequence length="188" mass="21738">YFWFALEILAEHEKGDSLVSDKCPHCQNPLFCQTCNKITQHRPYPKQAIEALIKATVTGDSDKFYEITQKIRHSLLHGESREKIEREQKVKFGKISNNLGRIVWTVLFNQLRKNLKSAKKNDKFCIIQPSTYSKYILGVMAHTVLTARGGSDPENPKIEDFPYPPFNVSMLTREKIDSVEEMEHKPIE</sequence>
<evidence type="ECO:0000313" key="1">
    <source>
        <dbReference type="EMBL" id="GAG13447.1"/>
    </source>
</evidence>